<reference evidence="1" key="1">
    <citation type="journal article" date="2014" name="Int. J. Syst. Evol. Microbiol.">
        <title>Complete genome sequence of Corynebacterium casei LMG S-19264T (=DSM 44701T), isolated from a smear-ripened cheese.</title>
        <authorList>
            <consortium name="US DOE Joint Genome Institute (JGI-PGF)"/>
            <person name="Walter F."/>
            <person name="Albersmeier A."/>
            <person name="Kalinowski J."/>
            <person name="Ruckert C."/>
        </authorList>
    </citation>
    <scope>NUCLEOTIDE SEQUENCE</scope>
    <source>
        <strain evidence="1">JCM 15759</strain>
    </source>
</reference>
<dbReference type="InterPro" id="IPR009003">
    <property type="entry name" value="Peptidase_S1_PA"/>
</dbReference>
<dbReference type="AlphaFoldDB" id="A0A830FWQ6"/>
<protein>
    <recommendedName>
        <fullName evidence="3">Serine protease</fullName>
    </recommendedName>
</protein>
<dbReference type="EMBL" id="BMON01000005">
    <property type="protein sequence ID" value="GGM50673.1"/>
    <property type="molecule type" value="Genomic_DNA"/>
</dbReference>
<dbReference type="OrthoDB" id="325608at2157"/>
<dbReference type="RefSeq" id="WP_188853817.1">
    <property type="nucleotide sequence ID" value="NZ_BMON01000005.1"/>
</dbReference>
<reference evidence="1" key="2">
    <citation type="submission" date="2020-09" db="EMBL/GenBank/DDBJ databases">
        <authorList>
            <person name="Sun Q."/>
            <person name="Ohkuma M."/>
        </authorList>
    </citation>
    <scope>NUCLEOTIDE SEQUENCE</scope>
    <source>
        <strain evidence="1">JCM 15759</strain>
    </source>
</reference>
<dbReference type="Proteomes" id="UP000656367">
    <property type="component" value="Unassembled WGS sequence"/>
</dbReference>
<evidence type="ECO:0000313" key="1">
    <source>
        <dbReference type="EMBL" id="GGM50673.1"/>
    </source>
</evidence>
<evidence type="ECO:0000313" key="2">
    <source>
        <dbReference type="Proteomes" id="UP000656367"/>
    </source>
</evidence>
<dbReference type="InterPro" id="IPR043504">
    <property type="entry name" value="Peptidase_S1_PA_chymotrypsin"/>
</dbReference>
<comment type="caution">
    <text evidence="1">The sequence shown here is derived from an EMBL/GenBank/DDBJ whole genome shotgun (WGS) entry which is preliminary data.</text>
</comment>
<dbReference type="Pfam" id="PF13365">
    <property type="entry name" value="Trypsin_2"/>
    <property type="match status" value="1"/>
</dbReference>
<sequence length="308" mass="35175">MHPRDNTEPIYWKLTPLGYHYKDRIDEKFAATGFYYYHQFGYFTEEETPSTGPYLVTNKHVIEPPEMESPDSIVAYQRNSANIQEVTRHNIPLYDQDGSPRWRVHPDNSKIDIAVIPVEFEVPDKCAFHWSDVVRTESASGGDLIQVIGYPNPLEDFYRLPIQRSALVSSPYNVAYHDNAFFYIDARLHDGMSGSPVLTFSREPGVSIDSVPGATKQANDVLEELQIEVDRSQTQNGLLGIHSAEAIEHDDQISLDDIRDQISDNDEDTVEAYLEQLEGRISDIEVESGLNRVWHAEYLDDIIRNIDL</sequence>
<accession>A0A830FWQ6</accession>
<proteinExistence type="predicted"/>
<evidence type="ECO:0008006" key="3">
    <source>
        <dbReference type="Google" id="ProtNLM"/>
    </source>
</evidence>
<dbReference type="SUPFAM" id="SSF50494">
    <property type="entry name" value="Trypsin-like serine proteases"/>
    <property type="match status" value="1"/>
</dbReference>
<dbReference type="Gene3D" id="2.40.10.10">
    <property type="entry name" value="Trypsin-like serine proteases"/>
    <property type="match status" value="2"/>
</dbReference>
<organism evidence="1 2">
    <name type="scientific">Haloarcula argentinensis</name>
    <dbReference type="NCBI Taxonomy" id="43776"/>
    <lineage>
        <taxon>Archaea</taxon>
        <taxon>Methanobacteriati</taxon>
        <taxon>Methanobacteriota</taxon>
        <taxon>Stenosarchaea group</taxon>
        <taxon>Halobacteria</taxon>
        <taxon>Halobacteriales</taxon>
        <taxon>Haloarculaceae</taxon>
        <taxon>Haloarcula</taxon>
    </lineage>
</organism>
<gene>
    <name evidence="1" type="ORF">GCM10009006_34790</name>
</gene>
<name>A0A830FWQ6_HALAR</name>